<dbReference type="AlphaFoldDB" id="A0A2S8A8A7"/>
<name>A0A2S8A8A7_9FLAO</name>
<dbReference type="EMBL" id="PSZM01000045">
    <property type="protein sequence ID" value="PQL90798.1"/>
    <property type="molecule type" value="Genomic_DNA"/>
</dbReference>
<comment type="subcellular location">
    <subcellularLocation>
        <location evidence="1">Cell outer membrane</location>
    </subcellularLocation>
</comment>
<dbReference type="SUPFAM" id="SSF56935">
    <property type="entry name" value="Porins"/>
    <property type="match status" value="1"/>
</dbReference>
<evidence type="ECO:0000256" key="2">
    <source>
        <dbReference type="ARBA" id="ARBA00023136"/>
    </source>
</evidence>
<sequence length="757" mass="86235">MKIYLTFLLIFTGILVFSQHQILKGRLLAATESGNIIPINGAEVIWKEHPVMKTLTDSLGNFEIMYHAGLYNIIASKEGFISQEIKIDDINKIAEIYLEPQPEKDSNVKEIEEVIIRQRAQAVKIKANSAALTYNINKTELLKAACCNLAESFETNPTVDVSTNNAVTGSKQIKMLGLDQKYTSITVENMPEVRGLTSASGINFLPGTWINSIQLTKGGSTVNNGYEAITGQINTELVKFQDKNFTNLNFYASDNARLEFNLVNGTQLENNWSNTSLVHLDGRLSKEDMNHDGFLDIPLSKQVNAMNILRYDGIQKNGWGSIFAIQALYDKQTGGNKHFRESTDRLTQNYYGLGIENTHFEIWNKTGYVFLNKPYQSMGLQTKFIHHNIDSYFGQRLYNGNENSFFTNLLFESIIGNTNHKYTIGASYLHNAYNEDFENTNYKRKENVPGIFAEYTNTSFKNLTIVAGIRTDIHNLVGTQILPRLNIKYSILPKTTLRLAAGRGMRTANIFAENMQYFASSRQVHIKSNGGDIYGLDPEIAWNYGASLIQDLRIGNIKNTFTVDFYRTDFEKQVLVDLNKSSHELWFYNMGGNSYSNSFQVVWDIFPISNLEFHLAYKNYDIKADYADGKRQVPFTAKNRGLFTASYSTPETDKKRKWTFDFTLQYIGEQRLPDTYDNPVEYQRKLYSPNYALMNAQISRHFSDKLRAYIGVENLGSYKQKNPIIDAENPFGSYFDTSNVYAPTIPAMYYMGIDLKL</sequence>
<dbReference type="InterPro" id="IPR036942">
    <property type="entry name" value="Beta-barrel_TonB_sf"/>
</dbReference>
<keyword evidence="5" id="KW-0675">Receptor</keyword>
<dbReference type="GO" id="GO:0009279">
    <property type="term" value="C:cell outer membrane"/>
    <property type="evidence" value="ECO:0007669"/>
    <property type="project" value="UniProtKB-SubCell"/>
</dbReference>
<evidence type="ECO:0000256" key="1">
    <source>
        <dbReference type="ARBA" id="ARBA00004442"/>
    </source>
</evidence>
<evidence type="ECO:0000256" key="3">
    <source>
        <dbReference type="ARBA" id="ARBA00023237"/>
    </source>
</evidence>
<keyword evidence="6" id="KW-1185">Reference proteome</keyword>
<proteinExistence type="predicted"/>
<dbReference type="InterPro" id="IPR012910">
    <property type="entry name" value="Plug_dom"/>
</dbReference>
<reference evidence="5 6" key="1">
    <citation type="submission" date="2018-02" db="EMBL/GenBank/DDBJ databases">
        <title>Genome sequences of Apibacter spp., gut symbionts of Asian honey bees.</title>
        <authorList>
            <person name="Kwong W.K."/>
            <person name="Steele M.I."/>
            <person name="Moran N.A."/>
        </authorList>
    </citation>
    <scope>NUCLEOTIDE SEQUENCE [LARGE SCALE GENOMIC DNA]</scope>
    <source>
        <strain evidence="6">wkB301</strain>
    </source>
</reference>
<dbReference type="InterPro" id="IPR008969">
    <property type="entry name" value="CarboxyPept-like_regulatory"/>
</dbReference>
<feature type="domain" description="TonB-dependent receptor plug" evidence="4">
    <location>
        <begin position="133"/>
        <end position="231"/>
    </location>
</feature>
<dbReference type="Proteomes" id="UP000238042">
    <property type="component" value="Unassembled WGS sequence"/>
</dbReference>
<dbReference type="OrthoDB" id="1109239at2"/>
<protein>
    <submittedName>
        <fullName evidence="5">TonB-dependent receptor</fullName>
    </submittedName>
</protein>
<comment type="caution">
    <text evidence="5">The sequence shown here is derived from an EMBL/GenBank/DDBJ whole genome shotgun (WGS) entry which is preliminary data.</text>
</comment>
<dbReference type="SUPFAM" id="SSF49464">
    <property type="entry name" value="Carboxypeptidase regulatory domain-like"/>
    <property type="match status" value="1"/>
</dbReference>
<organism evidence="5 6">
    <name type="scientific">Apibacter adventoris</name>
    <dbReference type="NCBI Taxonomy" id="1679466"/>
    <lineage>
        <taxon>Bacteria</taxon>
        <taxon>Pseudomonadati</taxon>
        <taxon>Bacteroidota</taxon>
        <taxon>Flavobacteriia</taxon>
        <taxon>Flavobacteriales</taxon>
        <taxon>Weeksellaceae</taxon>
        <taxon>Apibacter</taxon>
    </lineage>
</organism>
<evidence type="ECO:0000313" key="6">
    <source>
        <dbReference type="Proteomes" id="UP000238042"/>
    </source>
</evidence>
<dbReference type="Gene3D" id="2.40.170.20">
    <property type="entry name" value="TonB-dependent receptor, beta-barrel domain"/>
    <property type="match status" value="1"/>
</dbReference>
<dbReference type="RefSeq" id="WP_105247438.1">
    <property type="nucleotide sequence ID" value="NZ_PSZM01000045.1"/>
</dbReference>
<evidence type="ECO:0000259" key="4">
    <source>
        <dbReference type="Pfam" id="PF07715"/>
    </source>
</evidence>
<keyword evidence="2" id="KW-0472">Membrane</keyword>
<evidence type="ECO:0000313" key="5">
    <source>
        <dbReference type="EMBL" id="PQL90798.1"/>
    </source>
</evidence>
<keyword evidence="3" id="KW-0998">Cell outer membrane</keyword>
<accession>A0A2S8A8A7</accession>
<gene>
    <name evidence="5" type="ORF">C4S77_10100</name>
</gene>
<dbReference type="Pfam" id="PF07715">
    <property type="entry name" value="Plug"/>
    <property type="match status" value="1"/>
</dbReference>